<dbReference type="InterPro" id="IPR004987">
    <property type="entry name" value="DUF272"/>
</dbReference>
<feature type="compositionally biased region" description="Polar residues" evidence="1">
    <location>
        <begin position="877"/>
        <end position="890"/>
    </location>
</feature>
<evidence type="ECO:0000256" key="1">
    <source>
        <dbReference type="SAM" id="MobiDB-lite"/>
    </source>
</evidence>
<proteinExistence type="predicted"/>
<feature type="region of interest" description="Disordered" evidence="1">
    <location>
        <begin position="341"/>
        <end position="391"/>
    </location>
</feature>
<evidence type="ECO:0000313" key="2">
    <source>
        <dbReference type="EMBL" id="EGT52441.1"/>
    </source>
</evidence>
<feature type="region of interest" description="Disordered" evidence="1">
    <location>
        <begin position="877"/>
        <end position="973"/>
    </location>
</feature>
<dbReference type="eggNOG" id="ENOG502TDES">
    <property type="taxonomic scope" value="Eukaryota"/>
</dbReference>
<dbReference type="InParanoid" id="G0PDW7"/>
<reference evidence="3" key="1">
    <citation type="submission" date="2011-07" db="EMBL/GenBank/DDBJ databases">
        <authorList>
            <consortium name="Caenorhabditis brenneri Sequencing and Analysis Consortium"/>
            <person name="Wilson R.K."/>
        </authorList>
    </citation>
    <scope>NUCLEOTIDE SEQUENCE [LARGE SCALE GENOMIC DNA]</scope>
    <source>
        <strain evidence="3">PB2801</strain>
    </source>
</reference>
<dbReference type="EMBL" id="GL380295">
    <property type="protein sequence ID" value="EGT52441.1"/>
    <property type="molecule type" value="Genomic_DNA"/>
</dbReference>
<feature type="compositionally biased region" description="Low complexity" evidence="1">
    <location>
        <begin position="380"/>
        <end position="391"/>
    </location>
</feature>
<dbReference type="Pfam" id="PF03312">
    <property type="entry name" value="DUF272"/>
    <property type="match status" value="2"/>
</dbReference>
<keyword evidence="3" id="KW-1185">Reference proteome</keyword>
<sequence>MDNNNTTIVATVLWQNDVSLDCLVRCNEPGNDGILTPNPENPVHVGDWVAITLNKQEYDKYISGDMFPRFKATNYVVLPEFSKTTAELTDNQRIINHDFFGKIHNEKEIKFPTGTGTIRIQRVLSNNLGMAWVLEEVESVQQPPRDIKIPIVGIVVSHHNEYTYVWCKERPVGFDVTLKKSSDGTLLPVGSWITFSVEKDTFEAAFSGAFLNGGYVQRYEIQDFDIMENPLHPTVLTGVNQTTVNLKLECVINANSQVEDISHPFVGLIINQRFSFKESGTYSITVVRAKKTGDLPKSVWILKSRELVLQATAPSSQPVQEASLERQVRFMSMDNLSTNQPRASLLVHQTRPSDDTRLETSPVPAPRQCRSSSRQRRSPSRQNRSASRPRQTQVIDTAIIYKVKKFEGGAEIIYVWLLKQKIQAKLNPEAADKHDLKLGSVFSAEFILNGYSCTLIGPVNHNPGSLYEFETKEDGWGGILIHVHSEVLKNAGMVGNKYPVLCHPHFGDIIDSFKKITLHDKTRYHVWTARRELDGDFQWNKHTHQCYIWCKETYVGNDGILIPNPENPVKMGDWVAITFTRTEYQAYFSDDKTKKLPKFEAKSYVVIPEIYKTTVDGATIRVKLQQALTENQNVIDHHFFGNIYNNVHLNYPSGTWTITIRRVEPGNRDSVWVLENVESVQEPPSDTKIKVIGIVVSHHNEYTYVWCKERPVSHDVTIKKPAGGSHLPLGTWIMFTVEKYIFEKSFPVELPSNGFVPRYEIEEYDVMEKPIHPTELTGKDLKTVSLKLEVFIEKNVIVENIWNPFIGLIINESYKFPVSGKYAITVIRAKPNGYRPKSIWFLRNRELVLQSPTTEPPQPVRPETTLERQLRYMSMDNLSTNQPSSSNQATLPRPSRLVHQPRPSDDTQSMFGFSTRASNQPSSSTQSGLSRHRPSDDTQSEAPPIPTPRRRRSPSRPRRSVSRRRRSASRPRGPPVVKTVIIYKMLKNEEPEIIFVWLLDDHEQGLLKLKVPAEKHDLELGSVFTADFFLSGDTWISNGPVKLNHNRDYKYETRENGQQGIDIRIYADTLKNAGTVGNKYPTIFHHHFGDIVSF</sequence>
<accession>G0PDW7</accession>
<dbReference type="AlphaFoldDB" id="G0PDW7"/>
<feature type="compositionally biased region" description="Basic residues" evidence="1">
    <location>
        <begin position="948"/>
        <end position="969"/>
    </location>
</feature>
<name>G0PDW7_CAEBE</name>
<dbReference type="HOGENOM" id="CLU_284160_0_0_1"/>
<evidence type="ECO:0000313" key="3">
    <source>
        <dbReference type="Proteomes" id="UP000008068"/>
    </source>
</evidence>
<protein>
    <submittedName>
        <fullName evidence="2">Uncharacterized protein</fullName>
    </submittedName>
</protein>
<feature type="compositionally biased region" description="Polar residues" evidence="1">
    <location>
        <begin position="906"/>
        <end position="929"/>
    </location>
</feature>
<dbReference type="Proteomes" id="UP000008068">
    <property type="component" value="Unassembled WGS sequence"/>
</dbReference>
<organism evidence="3">
    <name type="scientific">Caenorhabditis brenneri</name>
    <name type="common">Nematode worm</name>
    <dbReference type="NCBI Taxonomy" id="135651"/>
    <lineage>
        <taxon>Eukaryota</taxon>
        <taxon>Metazoa</taxon>
        <taxon>Ecdysozoa</taxon>
        <taxon>Nematoda</taxon>
        <taxon>Chromadorea</taxon>
        <taxon>Rhabditida</taxon>
        <taxon>Rhabditina</taxon>
        <taxon>Rhabditomorpha</taxon>
        <taxon>Rhabditoidea</taxon>
        <taxon>Rhabditidae</taxon>
        <taxon>Peloderinae</taxon>
        <taxon>Caenorhabditis</taxon>
    </lineage>
</organism>
<gene>
    <name evidence="2" type="ORF">CAEBREN_22622</name>
</gene>